<dbReference type="PANTHER" id="PTHR45288:SF1">
    <property type="entry name" value="THIOREDOXIN FAMILY PROTEIN"/>
    <property type="match status" value="1"/>
</dbReference>
<dbReference type="PROSITE" id="PS51354">
    <property type="entry name" value="GLUTAREDOXIN_2"/>
    <property type="match status" value="1"/>
</dbReference>
<evidence type="ECO:0000259" key="1">
    <source>
        <dbReference type="Pfam" id="PF13417"/>
    </source>
</evidence>
<evidence type="ECO:0000313" key="3">
    <source>
        <dbReference type="Proteomes" id="UP000178315"/>
    </source>
</evidence>
<dbReference type="Proteomes" id="UP000178315">
    <property type="component" value="Unassembled WGS sequence"/>
</dbReference>
<name>A0A1G2AAQ7_9BACT</name>
<evidence type="ECO:0000313" key="2">
    <source>
        <dbReference type="EMBL" id="OGY73586.1"/>
    </source>
</evidence>
<protein>
    <recommendedName>
        <fullName evidence="1">GST N-terminal domain-containing protein</fullName>
    </recommendedName>
</protein>
<dbReference type="SUPFAM" id="SSF52833">
    <property type="entry name" value="Thioredoxin-like"/>
    <property type="match status" value="1"/>
</dbReference>
<accession>A0A1G2AAQ7</accession>
<proteinExistence type="predicted"/>
<feature type="domain" description="GST N-terminal" evidence="1">
    <location>
        <begin position="4"/>
        <end position="76"/>
    </location>
</feature>
<dbReference type="EMBL" id="MHJU01000010">
    <property type="protein sequence ID" value="OGY73586.1"/>
    <property type="molecule type" value="Genomic_DNA"/>
</dbReference>
<dbReference type="Gene3D" id="3.40.30.10">
    <property type="entry name" value="Glutaredoxin"/>
    <property type="match status" value="1"/>
</dbReference>
<gene>
    <name evidence="2" type="ORF">A3H61_01295</name>
</gene>
<reference evidence="2 3" key="1">
    <citation type="journal article" date="2016" name="Nat. Commun.">
        <title>Thousands of microbial genomes shed light on interconnected biogeochemical processes in an aquifer system.</title>
        <authorList>
            <person name="Anantharaman K."/>
            <person name="Brown C.T."/>
            <person name="Hug L.A."/>
            <person name="Sharon I."/>
            <person name="Castelle C.J."/>
            <person name="Probst A.J."/>
            <person name="Thomas B.C."/>
            <person name="Singh A."/>
            <person name="Wilkins M.J."/>
            <person name="Karaoz U."/>
            <person name="Brodie E.L."/>
            <person name="Williams K.H."/>
            <person name="Hubbard S.S."/>
            <person name="Banfield J.F."/>
        </authorList>
    </citation>
    <scope>NUCLEOTIDE SEQUENCE [LARGE SCALE GENOMIC DNA]</scope>
</reference>
<dbReference type="AlphaFoldDB" id="A0A1G2AAQ7"/>
<comment type="caution">
    <text evidence="2">The sequence shown here is derived from an EMBL/GenBank/DDBJ whole genome shotgun (WGS) entry which is preliminary data.</text>
</comment>
<dbReference type="PANTHER" id="PTHR45288">
    <property type="entry name" value="THIOREDOXIN FAMILY PROTEIN"/>
    <property type="match status" value="1"/>
</dbReference>
<dbReference type="InterPro" id="IPR036249">
    <property type="entry name" value="Thioredoxin-like_sf"/>
</dbReference>
<dbReference type="InterPro" id="IPR004045">
    <property type="entry name" value="Glutathione_S-Trfase_N"/>
</dbReference>
<sequence>MLELYQFEECPYCARVRARMTDLGISYIIHNVPRERNKRDELEKISGQRFVPVLVDKEHDVMIADDDEKIIRYLEKMLKK</sequence>
<dbReference type="Pfam" id="PF13417">
    <property type="entry name" value="GST_N_3"/>
    <property type="match status" value="1"/>
</dbReference>
<organism evidence="2 3">
    <name type="scientific">Candidatus Jacksonbacteria bacterium RIFCSPLOWO2_02_FULL_44_20</name>
    <dbReference type="NCBI Taxonomy" id="1798460"/>
    <lineage>
        <taxon>Bacteria</taxon>
        <taxon>Candidatus Jacksoniibacteriota</taxon>
    </lineage>
</organism>